<feature type="domain" description="HTH marR-type" evidence="4">
    <location>
        <begin position="12"/>
        <end position="145"/>
    </location>
</feature>
<dbReference type="AlphaFoldDB" id="A0A917V1T6"/>
<dbReference type="Gene3D" id="1.10.10.10">
    <property type="entry name" value="Winged helix-like DNA-binding domain superfamily/Winged helix DNA-binding domain"/>
    <property type="match status" value="1"/>
</dbReference>
<dbReference type="Proteomes" id="UP000635983">
    <property type="component" value="Unassembled WGS sequence"/>
</dbReference>
<accession>A0A917V1T6</accession>
<sequence length="149" mass="16139">MSLQLDELAQVQFQITGLLLSSSRNWKRLCQSALMNHGISEACAAPLLVIGRLGDGVRQVTVAQAAGIEGPSLVRLLDQLCANGYVCRSEDPLDRRAKSLSLTDTGRALADTLELRLVELRRQVLAGVSKADLEATLRVLRLFEPGTQG</sequence>
<dbReference type="GO" id="GO:0003700">
    <property type="term" value="F:DNA-binding transcription factor activity"/>
    <property type="evidence" value="ECO:0007669"/>
    <property type="project" value="InterPro"/>
</dbReference>
<comment type="caution">
    <text evidence="5">The sequence shown here is derived from an EMBL/GenBank/DDBJ whole genome shotgun (WGS) entry which is preliminary data.</text>
</comment>
<dbReference type="PRINTS" id="PR00598">
    <property type="entry name" value="HTHMARR"/>
</dbReference>
<dbReference type="Pfam" id="PF12802">
    <property type="entry name" value="MarR_2"/>
    <property type="match status" value="1"/>
</dbReference>
<keyword evidence="1" id="KW-0805">Transcription regulation</keyword>
<gene>
    <name evidence="5" type="ORF">GCM10009304_39640</name>
</gene>
<evidence type="ECO:0000259" key="4">
    <source>
        <dbReference type="PROSITE" id="PS50995"/>
    </source>
</evidence>
<dbReference type="GO" id="GO:0006950">
    <property type="term" value="P:response to stress"/>
    <property type="evidence" value="ECO:0007669"/>
    <property type="project" value="TreeGrafter"/>
</dbReference>
<dbReference type="RefSeq" id="WP_188985911.1">
    <property type="nucleotide sequence ID" value="NZ_BMPO01000012.1"/>
</dbReference>
<evidence type="ECO:0000313" key="6">
    <source>
        <dbReference type="Proteomes" id="UP000635983"/>
    </source>
</evidence>
<dbReference type="InterPro" id="IPR039422">
    <property type="entry name" value="MarR/SlyA-like"/>
</dbReference>
<keyword evidence="6" id="KW-1185">Reference proteome</keyword>
<dbReference type="PANTHER" id="PTHR33164:SF64">
    <property type="entry name" value="TRANSCRIPTIONAL REGULATOR SLYA"/>
    <property type="match status" value="1"/>
</dbReference>
<dbReference type="GO" id="GO:0003677">
    <property type="term" value="F:DNA binding"/>
    <property type="evidence" value="ECO:0007669"/>
    <property type="project" value="UniProtKB-KW"/>
</dbReference>
<reference evidence="5" key="2">
    <citation type="submission" date="2020-09" db="EMBL/GenBank/DDBJ databases">
        <authorList>
            <person name="Sun Q."/>
            <person name="Ohkuma M."/>
        </authorList>
    </citation>
    <scope>NUCLEOTIDE SEQUENCE</scope>
    <source>
        <strain evidence="5">JCM 30078</strain>
    </source>
</reference>
<dbReference type="PROSITE" id="PS50995">
    <property type="entry name" value="HTH_MARR_2"/>
    <property type="match status" value="1"/>
</dbReference>
<dbReference type="InterPro" id="IPR036388">
    <property type="entry name" value="WH-like_DNA-bd_sf"/>
</dbReference>
<keyword evidence="2" id="KW-0238">DNA-binding</keyword>
<dbReference type="InterPro" id="IPR000835">
    <property type="entry name" value="HTH_MarR-typ"/>
</dbReference>
<dbReference type="SMART" id="SM00347">
    <property type="entry name" value="HTH_MARR"/>
    <property type="match status" value="1"/>
</dbReference>
<dbReference type="EMBL" id="BMPO01000012">
    <property type="protein sequence ID" value="GGK09679.1"/>
    <property type="molecule type" value="Genomic_DNA"/>
</dbReference>
<reference evidence="5" key="1">
    <citation type="journal article" date="2014" name="Int. J. Syst. Evol. Microbiol.">
        <title>Complete genome sequence of Corynebacterium casei LMG S-19264T (=DSM 44701T), isolated from a smear-ripened cheese.</title>
        <authorList>
            <consortium name="US DOE Joint Genome Institute (JGI-PGF)"/>
            <person name="Walter F."/>
            <person name="Albersmeier A."/>
            <person name="Kalinowski J."/>
            <person name="Ruckert C."/>
        </authorList>
    </citation>
    <scope>NUCLEOTIDE SEQUENCE</scope>
    <source>
        <strain evidence="5">JCM 30078</strain>
    </source>
</reference>
<keyword evidence="3" id="KW-0804">Transcription</keyword>
<dbReference type="PANTHER" id="PTHR33164">
    <property type="entry name" value="TRANSCRIPTIONAL REGULATOR, MARR FAMILY"/>
    <property type="match status" value="1"/>
</dbReference>
<name>A0A917V1T6_9PSED</name>
<protein>
    <submittedName>
        <fullName evidence="5">MarR family transcriptional regulator</fullName>
    </submittedName>
</protein>
<dbReference type="SUPFAM" id="SSF46785">
    <property type="entry name" value="Winged helix' DNA-binding domain"/>
    <property type="match status" value="1"/>
</dbReference>
<evidence type="ECO:0000256" key="3">
    <source>
        <dbReference type="ARBA" id="ARBA00023163"/>
    </source>
</evidence>
<proteinExistence type="predicted"/>
<evidence type="ECO:0000256" key="1">
    <source>
        <dbReference type="ARBA" id="ARBA00023015"/>
    </source>
</evidence>
<organism evidence="5 6">
    <name type="scientific">Pseudomonas matsuisoli</name>
    <dbReference type="NCBI Taxonomy" id="1515666"/>
    <lineage>
        <taxon>Bacteria</taxon>
        <taxon>Pseudomonadati</taxon>
        <taxon>Pseudomonadota</taxon>
        <taxon>Gammaproteobacteria</taxon>
        <taxon>Pseudomonadales</taxon>
        <taxon>Pseudomonadaceae</taxon>
        <taxon>Pseudomonas</taxon>
    </lineage>
</organism>
<evidence type="ECO:0000256" key="2">
    <source>
        <dbReference type="ARBA" id="ARBA00023125"/>
    </source>
</evidence>
<evidence type="ECO:0000313" key="5">
    <source>
        <dbReference type="EMBL" id="GGK09679.1"/>
    </source>
</evidence>
<dbReference type="InterPro" id="IPR036390">
    <property type="entry name" value="WH_DNA-bd_sf"/>
</dbReference>